<comment type="subcellular location">
    <subcellularLocation>
        <location evidence="1 4 5">Nucleus</location>
    </subcellularLocation>
</comment>
<evidence type="ECO:0000256" key="1">
    <source>
        <dbReference type="ARBA" id="ARBA00004123"/>
    </source>
</evidence>
<dbReference type="PROSITE" id="PS51667">
    <property type="entry name" value="WRC"/>
    <property type="match status" value="1"/>
</dbReference>
<organism evidence="9">
    <name type="scientific">Salix viminalis</name>
    <name type="common">Common osier</name>
    <name type="synonym">Basket willow</name>
    <dbReference type="NCBI Taxonomy" id="40686"/>
    <lineage>
        <taxon>Eukaryota</taxon>
        <taxon>Viridiplantae</taxon>
        <taxon>Streptophyta</taxon>
        <taxon>Embryophyta</taxon>
        <taxon>Tracheophyta</taxon>
        <taxon>Spermatophyta</taxon>
        <taxon>Magnoliopsida</taxon>
        <taxon>eudicotyledons</taxon>
        <taxon>Gunneridae</taxon>
        <taxon>Pentapetalae</taxon>
        <taxon>rosids</taxon>
        <taxon>fabids</taxon>
        <taxon>Malpighiales</taxon>
        <taxon>Salicaceae</taxon>
        <taxon>Saliceae</taxon>
        <taxon>Salix</taxon>
    </lineage>
</organism>
<dbReference type="InterPro" id="IPR014977">
    <property type="entry name" value="WRC_dom"/>
</dbReference>
<feature type="compositionally biased region" description="Low complexity" evidence="6">
    <location>
        <begin position="565"/>
        <end position="580"/>
    </location>
</feature>
<keyword evidence="5" id="KW-0805">Transcription regulation</keyword>
<dbReference type="InterPro" id="IPR031137">
    <property type="entry name" value="GRF"/>
</dbReference>
<evidence type="ECO:0000256" key="2">
    <source>
        <dbReference type="ARBA" id="ARBA00008122"/>
    </source>
</evidence>
<feature type="region of interest" description="Disordered" evidence="6">
    <location>
        <begin position="479"/>
        <end position="502"/>
    </location>
</feature>
<name>A0A6N2LAH5_SALVM</name>
<evidence type="ECO:0000259" key="7">
    <source>
        <dbReference type="PROSITE" id="PS51666"/>
    </source>
</evidence>
<proteinExistence type="inferred from homology"/>
<dbReference type="SMART" id="SM00951">
    <property type="entry name" value="QLQ"/>
    <property type="match status" value="1"/>
</dbReference>
<dbReference type="GO" id="GO:0006355">
    <property type="term" value="P:regulation of DNA-templated transcription"/>
    <property type="evidence" value="ECO:0007669"/>
    <property type="project" value="InterPro"/>
</dbReference>
<dbReference type="AlphaFoldDB" id="A0A6N2LAH5"/>
<keyword evidence="5" id="KW-0804">Transcription</keyword>
<comment type="function">
    <text evidence="5">Transcription activator.</text>
</comment>
<dbReference type="PANTHER" id="PTHR31602">
    <property type="entry name" value="GROWTH-REGULATING FACTOR 5"/>
    <property type="match status" value="1"/>
</dbReference>
<dbReference type="GO" id="GO:0005524">
    <property type="term" value="F:ATP binding"/>
    <property type="evidence" value="ECO:0007669"/>
    <property type="project" value="UniProtKB-UniRule"/>
</dbReference>
<evidence type="ECO:0000256" key="4">
    <source>
        <dbReference type="PROSITE-ProRule" id="PRU01002"/>
    </source>
</evidence>
<gene>
    <name evidence="9" type="ORF">SVIM_LOCUS204915</name>
</gene>
<evidence type="ECO:0000313" key="9">
    <source>
        <dbReference type="EMBL" id="VFU38052.1"/>
    </source>
</evidence>
<reference evidence="9" key="1">
    <citation type="submission" date="2019-03" db="EMBL/GenBank/DDBJ databases">
        <authorList>
            <person name="Mank J."/>
            <person name="Almeida P."/>
        </authorList>
    </citation>
    <scope>NUCLEOTIDE SEQUENCE</scope>
    <source>
        <strain evidence="9">78183</strain>
    </source>
</reference>
<feature type="short sequence motif" description="Bipartite nuclear localization signal" evidence="4">
    <location>
        <begin position="240"/>
        <end position="250"/>
    </location>
</feature>
<dbReference type="InterPro" id="IPR014978">
    <property type="entry name" value="Gln-Leu-Gln_QLQ"/>
</dbReference>
<accession>A0A6N2LAH5</accession>
<evidence type="ECO:0000259" key="8">
    <source>
        <dbReference type="PROSITE" id="PS51667"/>
    </source>
</evidence>
<sequence>MDFGVLGLEGLVGPESITDTPSLVSLPETKPKILGSVLTKQERSSSSASAQDEYWRTSKIQKFDDLSATKTMPLHHPTPLLRSNSMLSNDSRQQEHMLSFSSPKPEATPFFVKDAVLVERNTQNHTALSFPYYQHGPLSASRSAGYGTGNLNASMHGPFNGVRGPFTPSQWMELEHQALIYKYITARVPVPSNLIIPLKKSLNLYGLPGSSAGSFPPSSLGWGTFHLGYPGNNADQEPGRCRRTDGKKWRCSRDAVADQKYCERHINRGRHRSRKPVEGQTGHAATGTASSKVVSMSNSISTSVTTSGAASNSIVITQQQLKKLLPGAASKSSAVAHVNGAQDAQRVSMMSSTINRRSDEPTFCIPKQDILIEQCSQTEFGLVSYDSLLNPSQKSSYISSKPYESFLNFSDEESHDQHPLRQFIDDWPKDQSNRSVISWPEELKPDCTQLSMSIPMASSDFSSPSSSPMREKLALSPLRLSRETHPMQTGLSVSDDHNESSQKQANWIPISWGTSIGGPLGEVLTTSTSHVDSCKSSPALNLSREGWDGSPQVGSSPTGVLQKSTFRSLSNSSSGSSPRAGSKKNNESAGLYEDVAGSIIVASRIYTEKKSPLSIEIEFPGLQTEATLVACPPGRHINSNSGPATDNNLTIMVLVPPPGLRLGIGVDFFQGWDPDSAENLLRRDLYEHELSCILICKSRNYVPVGMLALPGNIERVIKDTIPTGPAVPGKNYLLGNVLQSWINLRSKLTEHNYEFSSWVPARVGKGFFQSR</sequence>
<keyword evidence="5" id="KW-0010">Activator</keyword>
<feature type="short sequence motif" description="Bipartite nuclear localization signal" evidence="4">
    <location>
        <begin position="268"/>
        <end position="275"/>
    </location>
</feature>
<dbReference type="GO" id="GO:0006351">
    <property type="term" value="P:DNA-templated transcription"/>
    <property type="evidence" value="ECO:0007669"/>
    <property type="project" value="UniProtKB-UniRule"/>
</dbReference>
<evidence type="ECO:0000256" key="5">
    <source>
        <dbReference type="RuleBase" id="RU367127"/>
    </source>
</evidence>
<dbReference type="EMBL" id="CAADRP010001335">
    <property type="protein sequence ID" value="VFU38052.1"/>
    <property type="molecule type" value="Genomic_DNA"/>
</dbReference>
<dbReference type="Pfam" id="PF08880">
    <property type="entry name" value="QLQ"/>
    <property type="match status" value="1"/>
</dbReference>
<feature type="domain" description="QLQ" evidence="7">
    <location>
        <begin position="165"/>
        <end position="200"/>
    </location>
</feature>
<comment type="similarity">
    <text evidence="2 5">Belongs to the GRF family.</text>
</comment>
<keyword evidence="3 4" id="KW-0539">Nucleus</keyword>
<comment type="domain">
    <text evidence="5">The QLQ domain and WRC domain may be involved in protein-protein interaction and DNA-binding, respectively.</text>
</comment>
<protein>
    <recommendedName>
        <fullName evidence="5">Growth-regulating factor</fullName>
    </recommendedName>
</protein>
<dbReference type="GO" id="GO:0005634">
    <property type="term" value="C:nucleus"/>
    <property type="evidence" value="ECO:0007669"/>
    <property type="project" value="UniProtKB-SubCell"/>
</dbReference>
<evidence type="ECO:0000256" key="3">
    <source>
        <dbReference type="ARBA" id="ARBA00023242"/>
    </source>
</evidence>
<feature type="region of interest" description="Disordered" evidence="6">
    <location>
        <begin position="264"/>
        <end position="292"/>
    </location>
</feature>
<dbReference type="PANTHER" id="PTHR31602:SF42">
    <property type="entry name" value="GROWTH-REGULATING FACTOR 2"/>
    <property type="match status" value="1"/>
</dbReference>
<dbReference type="GO" id="GO:0099402">
    <property type="term" value="P:plant organ development"/>
    <property type="evidence" value="ECO:0007669"/>
    <property type="project" value="UniProtKB-ARBA"/>
</dbReference>
<dbReference type="Pfam" id="PF08879">
    <property type="entry name" value="WRC"/>
    <property type="match status" value="1"/>
</dbReference>
<feature type="domain" description="WRC" evidence="8">
    <location>
        <begin position="235"/>
        <end position="279"/>
    </location>
</feature>
<evidence type="ECO:0000256" key="6">
    <source>
        <dbReference type="SAM" id="MobiDB-lite"/>
    </source>
</evidence>
<dbReference type="PROSITE" id="PS51666">
    <property type="entry name" value="QLQ"/>
    <property type="match status" value="1"/>
</dbReference>
<feature type="region of interest" description="Disordered" evidence="6">
    <location>
        <begin position="565"/>
        <end position="587"/>
    </location>
</feature>